<proteinExistence type="predicted"/>
<comment type="caution">
    <text evidence="2">The sequence shown here is derived from an EMBL/GenBank/DDBJ whole genome shotgun (WGS) entry which is preliminary data.</text>
</comment>
<name>A0ABU0TQU2_MICTR</name>
<keyword evidence="3" id="KW-1185">Reference proteome</keyword>
<gene>
    <name evidence="2" type="ORF">QE412_000610</name>
</gene>
<reference evidence="2 3" key="1">
    <citation type="submission" date="2023-07" db="EMBL/GenBank/DDBJ databases">
        <title>Functional and genomic diversity of the sorghum phyllosphere microbiome.</title>
        <authorList>
            <person name="Shade A."/>
        </authorList>
    </citation>
    <scope>NUCLEOTIDE SEQUENCE [LARGE SCALE GENOMIC DNA]</scope>
    <source>
        <strain evidence="2 3">SORGH_AS_1207</strain>
    </source>
</reference>
<feature type="compositionally biased region" description="Basic and acidic residues" evidence="1">
    <location>
        <begin position="213"/>
        <end position="227"/>
    </location>
</feature>
<accession>A0ABU0TQU2</accession>
<evidence type="ECO:0000313" key="3">
    <source>
        <dbReference type="Proteomes" id="UP001226691"/>
    </source>
</evidence>
<feature type="compositionally biased region" description="Basic and acidic residues" evidence="1">
    <location>
        <begin position="44"/>
        <end position="61"/>
    </location>
</feature>
<sequence length="465" mass="49790">MRGFRQRQQWRVRVLVRRLAQQPALLLQQADEGAVGVQPQLPRDVGHSRQEPAAVVERDDRRQSRGIREALVVLTVGGGLVHDARAVADGDVVVDEDLPGILRPPHRRVGVVVEEAVVRDALELGTQDRGLHGRAGGIRAVVPEVLGVVRQQVFGQQVAVRDSLEGLVGRAVGSGVHVGGAVRAPLDDGVPDAGTNSESEVRRQGPRRRRPRERPDAGEAQRLGLRADEWEGDGDRGVLPHLVDVVVHAQLVRRQGRLIAPAVRQHTVALVGEALVVQGLERPQDALHVGGVERLVPALEVDPARLTGDVVLPLARVLEHRLAGLGVEGRHAHALDLVLLGDPELLHRLELGRQAVRVPPEDAVDLLAAHGLEAREEVLGVPGQQVPVVRQAVGERRAVVEHPLLGALAVRDRGAEGVVLGPEGERLLLDRGETGTGDDGCRAGGALRGRRGRGIRGRVGGRAEG</sequence>
<evidence type="ECO:0000256" key="1">
    <source>
        <dbReference type="SAM" id="MobiDB-lite"/>
    </source>
</evidence>
<feature type="region of interest" description="Disordered" evidence="1">
    <location>
        <begin position="38"/>
        <end position="61"/>
    </location>
</feature>
<organism evidence="2 3">
    <name type="scientific">Microbacterium trichothecenolyticum</name>
    <name type="common">Aureobacterium trichothecenolyticum</name>
    <dbReference type="NCBI Taxonomy" id="69370"/>
    <lineage>
        <taxon>Bacteria</taxon>
        <taxon>Bacillati</taxon>
        <taxon>Actinomycetota</taxon>
        <taxon>Actinomycetes</taxon>
        <taxon>Micrococcales</taxon>
        <taxon>Microbacteriaceae</taxon>
        <taxon>Microbacterium</taxon>
    </lineage>
</organism>
<evidence type="ECO:0000313" key="2">
    <source>
        <dbReference type="EMBL" id="MDQ1122037.1"/>
    </source>
</evidence>
<feature type="region of interest" description="Disordered" evidence="1">
    <location>
        <begin position="181"/>
        <end position="227"/>
    </location>
</feature>
<dbReference type="EMBL" id="JAUTBF010000001">
    <property type="protein sequence ID" value="MDQ1122037.1"/>
    <property type="molecule type" value="Genomic_DNA"/>
</dbReference>
<dbReference type="Proteomes" id="UP001226691">
    <property type="component" value="Unassembled WGS sequence"/>
</dbReference>
<protein>
    <submittedName>
        <fullName evidence="2">Uncharacterized protein</fullName>
    </submittedName>
</protein>